<dbReference type="RefSeq" id="WP_149854275.1">
    <property type="nucleotide sequence ID" value="NZ_VUOB01000075.1"/>
</dbReference>
<proteinExistence type="predicted"/>
<feature type="domain" description="DNA primase/polymerase bifunctional N-terminal" evidence="1">
    <location>
        <begin position="17"/>
        <end position="186"/>
    </location>
</feature>
<dbReference type="CDD" id="cd04859">
    <property type="entry name" value="Prim_Pol"/>
    <property type="match status" value="1"/>
</dbReference>
<reference evidence="2 3" key="1">
    <citation type="submission" date="2019-09" db="EMBL/GenBank/DDBJ databases">
        <title>Goodfellowia gen. nov., a new genus of the Pseudonocardineae related to Actinoalloteichus, containing Goodfellowia coeruleoviolacea gen. nov., comb. nov. gen. nov., comb. nov.</title>
        <authorList>
            <person name="Labeda D."/>
        </authorList>
    </citation>
    <scope>NUCLEOTIDE SEQUENCE [LARGE SCALE GENOMIC DNA]</scope>
    <source>
        <strain evidence="2 3">AN110305</strain>
    </source>
</reference>
<evidence type="ECO:0000313" key="3">
    <source>
        <dbReference type="Proteomes" id="UP000323454"/>
    </source>
</evidence>
<dbReference type="InterPro" id="IPR015330">
    <property type="entry name" value="DNA_primase/pol_bifunc_N"/>
</dbReference>
<comment type="caution">
    <text evidence="2">The sequence shown here is derived from an EMBL/GenBank/DDBJ whole genome shotgun (WGS) entry which is preliminary data.</text>
</comment>
<dbReference type="Proteomes" id="UP000323454">
    <property type="component" value="Unassembled WGS sequence"/>
</dbReference>
<dbReference type="SUPFAM" id="SSF56747">
    <property type="entry name" value="Prim-pol domain"/>
    <property type="match status" value="1"/>
</dbReference>
<sequence>MATNPPTPTTRRLLRAALEAADRGWHVFPLRPRGKRPALRDWEHHATTDHDILTTWWATTPHNIAVATGPSSLVVVDLDAAHGQQPPPEWAALGVTHGSHVLAVLAHRADAPPSIATYTVATPTGGLHLYFTAPQNPVLRNTVSTLGWHVDTRAAGGYVVAAGSTGGQGRYTVTDPSPVAPLPGWLVTALTPPPVTAHANAPAGNAGAYLRAIIDGETRRVARAVPGTRNQELFKAAATLGNLVAGGELDDATALSTLRRAAAIHIGVNDFTHAEMDRTIDSGLRRGSQHPRTLS</sequence>
<name>A0A5B2WKK3_9PSEU</name>
<dbReference type="OrthoDB" id="3218228at2"/>
<organism evidence="2 3">
    <name type="scientific">Solihabitans fulvus</name>
    <dbReference type="NCBI Taxonomy" id="1892852"/>
    <lineage>
        <taxon>Bacteria</taxon>
        <taxon>Bacillati</taxon>
        <taxon>Actinomycetota</taxon>
        <taxon>Actinomycetes</taxon>
        <taxon>Pseudonocardiales</taxon>
        <taxon>Pseudonocardiaceae</taxon>
        <taxon>Solihabitans</taxon>
    </lineage>
</organism>
<dbReference type="Pfam" id="PF09250">
    <property type="entry name" value="Prim-Pol"/>
    <property type="match status" value="1"/>
</dbReference>
<gene>
    <name evidence="2" type="ORF">F0L68_35445</name>
</gene>
<dbReference type="SMART" id="SM00943">
    <property type="entry name" value="Prim-Pol"/>
    <property type="match status" value="1"/>
</dbReference>
<accession>A0A5B2WKK3</accession>
<evidence type="ECO:0000313" key="2">
    <source>
        <dbReference type="EMBL" id="KAA2252351.1"/>
    </source>
</evidence>
<reference evidence="2 3" key="2">
    <citation type="submission" date="2019-09" db="EMBL/GenBank/DDBJ databases">
        <authorList>
            <person name="Jin C."/>
        </authorList>
    </citation>
    <scope>NUCLEOTIDE SEQUENCE [LARGE SCALE GENOMIC DNA]</scope>
    <source>
        <strain evidence="2 3">AN110305</strain>
    </source>
</reference>
<protein>
    <submittedName>
        <fullName evidence="2">Bifunctional DNA primase/polymerase</fullName>
    </submittedName>
</protein>
<dbReference type="EMBL" id="VUOB01000075">
    <property type="protein sequence ID" value="KAA2252351.1"/>
    <property type="molecule type" value="Genomic_DNA"/>
</dbReference>
<dbReference type="Gene3D" id="3.30.720.160">
    <property type="entry name" value="Bifunctional DNA primase/polymerase, N-terminal"/>
    <property type="match status" value="1"/>
</dbReference>
<dbReference type="AlphaFoldDB" id="A0A5B2WKK3"/>
<evidence type="ECO:0000259" key="1">
    <source>
        <dbReference type="SMART" id="SM00943"/>
    </source>
</evidence>
<keyword evidence="3" id="KW-1185">Reference proteome</keyword>